<reference evidence="3" key="1">
    <citation type="journal article" date="2020" name="Mol. Plant Microbe">
        <title>Rhizobial microsymbionts of the narrowly endemic Oxytropis species growing in Kamchatka are characterized by significant genetic diversity and possess a set of genes that are associated with T3SS and T6SS secretion systems and can affect the development of symbiosis.</title>
        <authorList>
            <person name="Safronova V."/>
            <person name="Guro P."/>
            <person name="Sazanova A."/>
            <person name="Kuznetsova I."/>
            <person name="Belimov A."/>
            <person name="Yakubov V."/>
            <person name="Chirak E."/>
            <person name="Afonin A."/>
            <person name="Gogolev Y."/>
            <person name="Andronov E."/>
            <person name="Tikhonovich I."/>
        </authorList>
    </citation>
    <scope>NUCLEOTIDE SEQUENCE [LARGE SCALE GENOMIC DNA]</scope>
    <source>
        <strain evidence="3">581</strain>
    </source>
</reference>
<gene>
    <name evidence="2" type="ORF">HB776_08525</name>
</gene>
<organism evidence="2 3">
    <name type="scientific">Tardiphaga robiniae</name>
    <dbReference type="NCBI Taxonomy" id="943830"/>
    <lineage>
        <taxon>Bacteria</taxon>
        <taxon>Pseudomonadati</taxon>
        <taxon>Pseudomonadota</taxon>
        <taxon>Alphaproteobacteria</taxon>
        <taxon>Hyphomicrobiales</taxon>
        <taxon>Nitrobacteraceae</taxon>
        <taxon>Tardiphaga</taxon>
    </lineage>
</organism>
<dbReference type="KEGG" id="trb:HB776_08525"/>
<sequence length="167" mass="19412">MYEARKICNFLLANYDAVEFDITNLRINKLLYFIQVGALRQTPEGIIRNHFEAWQFGPVIRPVFDAFKGYKDAPIKAPAEYLDYASGRTIPVPHDDIREDHQKIIRREFLNYSRFTTGQLVSLSHETNGPWDLVYKAYLADPTRSPRISNQIIRQHMIGENSSTVKH</sequence>
<dbReference type="Proteomes" id="UP000515291">
    <property type="component" value="Chromosome"/>
</dbReference>
<dbReference type="EMBL" id="CP050292">
    <property type="protein sequence ID" value="QND71278.1"/>
    <property type="molecule type" value="Genomic_DNA"/>
</dbReference>
<accession>A0A7G6TWZ6</accession>
<dbReference type="InterPro" id="IPR025272">
    <property type="entry name" value="SocA_Panacea"/>
</dbReference>
<dbReference type="Pfam" id="PF13274">
    <property type="entry name" value="SocA_Panacea"/>
    <property type="match status" value="1"/>
</dbReference>
<evidence type="ECO:0000259" key="1">
    <source>
        <dbReference type="Pfam" id="PF13274"/>
    </source>
</evidence>
<proteinExistence type="predicted"/>
<evidence type="ECO:0000313" key="2">
    <source>
        <dbReference type="EMBL" id="QND71278.1"/>
    </source>
</evidence>
<name>A0A7G6TWZ6_9BRAD</name>
<protein>
    <submittedName>
        <fullName evidence="2">DUF4065 domain-containing protein</fullName>
    </submittedName>
</protein>
<evidence type="ECO:0000313" key="3">
    <source>
        <dbReference type="Proteomes" id="UP000515291"/>
    </source>
</evidence>
<dbReference type="RefSeq" id="WP_184516848.1">
    <property type="nucleotide sequence ID" value="NZ_CP050292.1"/>
</dbReference>
<feature type="domain" description="Antitoxin SocA-like Panacea" evidence="1">
    <location>
        <begin position="27"/>
        <end position="131"/>
    </location>
</feature>
<dbReference type="AlphaFoldDB" id="A0A7G6TWZ6"/>